<reference evidence="2" key="1">
    <citation type="submission" date="2021-02" db="EMBL/GenBank/DDBJ databases">
        <authorList>
            <person name="Nowell W R."/>
        </authorList>
    </citation>
    <scope>NUCLEOTIDE SEQUENCE</scope>
</reference>
<dbReference type="AlphaFoldDB" id="A0A813PT27"/>
<evidence type="ECO:0000313" key="3">
    <source>
        <dbReference type="Proteomes" id="UP000663864"/>
    </source>
</evidence>
<protein>
    <submittedName>
        <fullName evidence="2">Uncharacterized protein</fullName>
    </submittedName>
</protein>
<name>A0A813PT27_9BILA</name>
<proteinExistence type="predicted"/>
<keyword evidence="1" id="KW-0732">Signal</keyword>
<accession>A0A813PT27</accession>
<evidence type="ECO:0000313" key="2">
    <source>
        <dbReference type="EMBL" id="CAF0755486.1"/>
    </source>
</evidence>
<dbReference type="EMBL" id="CAJNOT010000001">
    <property type="protein sequence ID" value="CAF0755486.1"/>
    <property type="molecule type" value="Genomic_DNA"/>
</dbReference>
<sequence length="112" mass="13546">MQSTILFILWMSVTILYIQARYIDRLESNVQTDEQEFPSEKYSKLLTYLTNHRNNIYYNDNNNHNDLSSSNTEDVIQLAKRAFFLFPNRRSTQKKRPTYFYGRKSHWDTFFG</sequence>
<comment type="caution">
    <text evidence="2">The sequence shown here is derived from an EMBL/GenBank/DDBJ whole genome shotgun (WGS) entry which is preliminary data.</text>
</comment>
<dbReference type="Proteomes" id="UP000663864">
    <property type="component" value="Unassembled WGS sequence"/>
</dbReference>
<feature type="signal peptide" evidence="1">
    <location>
        <begin position="1"/>
        <end position="20"/>
    </location>
</feature>
<gene>
    <name evidence="2" type="ORF">ZHD862_LOCUS49</name>
</gene>
<evidence type="ECO:0000256" key="1">
    <source>
        <dbReference type="SAM" id="SignalP"/>
    </source>
</evidence>
<organism evidence="2 3">
    <name type="scientific">Rotaria sordida</name>
    <dbReference type="NCBI Taxonomy" id="392033"/>
    <lineage>
        <taxon>Eukaryota</taxon>
        <taxon>Metazoa</taxon>
        <taxon>Spiralia</taxon>
        <taxon>Gnathifera</taxon>
        <taxon>Rotifera</taxon>
        <taxon>Eurotatoria</taxon>
        <taxon>Bdelloidea</taxon>
        <taxon>Philodinida</taxon>
        <taxon>Philodinidae</taxon>
        <taxon>Rotaria</taxon>
    </lineage>
</organism>
<feature type="chain" id="PRO_5032480508" evidence="1">
    <location>
        <begin position="21"/>
        <end position="112"/>
    </location>
</feature>